<dbReference type="InterPro" id="IPR028098">
    <property type="entry name" value="Glyco_trans_4-like_N"/>
</dbReference>
<dbReference type="GO" id="GO:0016757">
    <property type="term" value="F:glycosyltransferase activity"/>
    <property type="evidence" value="ECO:0007669"/>
    <property type="project" value="TreeGrafter"/>
</dbReference>
<reference evidence="4" key="1">
    <citation type="submission" date="2017-09" db="EMBL/GenBank/DDBJ databases">
        <title>Depth-based differentiation of microbial function through sediment-hosted aquifers and enrichment of novel symbionts in the deep terrestrial subsurface.</title>
        <authorList>
            <person name="Probst A.J."/>
            <person name="Ladd B."/>
            <person name="Jarett J.K."/>
            <person name="Geller-Mcgrath D.E."/>
            <person name="Sieber C.M.K."/>
            <person name="Emerson J.B."/>
            <person name="Anantharaman K."/>
            <person name="Thomas B.C."/>
            <person name="Malmstrom R."/>
            <person name="Stieglmeier M."/>
            <person name="Klingl A."/>
            <person name="Woyke T."/>
            <person name="Ryan C.M."/>
            <person name="Banfield J.F."/>
        </authorList>
    </citation>
    <scope>NUCLEOTIDE SEQUENCE [LARGE SCALE GENOMIC DNA]</scope>
</reference>
<dbReference type="PANTHER" id="PTHR46401">
    <property type="entry name" value="GLYCOSYLTRANSFERASE WBBK-RELATED"/>
    <property type="match status" value="1"/>
</dbReference>
<dbReference type="AlphaFoldDB" id="A0A2H0WNY2"/>
<name>A0A2H0WNY2_9BACT</name>
<accession>A0A2H0WNY2</accession>
<proteinExistence type="predicted"/>
<dbReference type="EMBL" id="PEZI01000066">
    <property type="protein sequence ID" value="PIS14356.1"/>
    <property type="molecule type" value="Genomic_DNA"/>
</dbReference>
<dbReference type="SUPFAM" id="SSF53756">
    <property type="entry name" value="UDP-Glycosyltransferase/glycogen phosphorylase"/>
    <property type="match status" value="1"/>
</dbReference>
<dbReference type="PANTHER" id="PTHR46401:SF2">
    <property type="entry name" value="GLYCOSYLTRANSFERASE WBBK-RELATED"/>
    <property type="match status" value="1"/>
</dbReference>
<feature type="domain" description="Glycosyltransferase subfamily 4-like N-terminal" evidence="2">
    <location>
        <begin position="17"/>
        <end position="204"/>
    </location>
</feature>
<sequence length="402" mass="45811">MKILMLTPYLPFPPSSGGQVRSYNLIKNLARENEITLFSLIKNDTERQFVHELEKFCKKVNVFNRPPKPWTLKNILKTGLSLYPFVVVRNISSEEKEAVKEELKSEKYDLIHAECFYVMPHIPGTEVPVILVDQTIEFQVYQHFVQTTNKKLLKPLFYIDTFKIKYWELRFWRKAKKVIAVSEADKNKMQKLVSGLDVDVVPNGAGEDLIGVWNNRKPEKTPTIFFQANFDWLQNIEAGKILAEKVFPLIRKRISKAQCWIVGQKVAEKLGDLKGEGLKLIDLSSSDINGVVDAYRRATVFVAPLEGPGGTRLKILASMAAGVPVITTKVGIEGIDAKDWEEVLIADDWKKMAETTVDLLKNKNLYNKISKSARKLIEDRYSYKSIAETLNTIYKEVAGGRN</sequence>
<organism evidence="3 4">
    <name type="scientific">Candidatus Shapirobacteria bacterium CG09_land_8_20_14_0_10_39_12</name>
    <dbReference type="NCBI Taxonomy" id="1974885"/>
    <lineage>
        <taxon>Bacteria</taxon>
        <taxon>Candidatus Shapironibacteriota</taxon>
    </lineage>
</organism>
<evidence type="ECO:0000313" key="3">
    <source>
        <dbReference type="EMBL" id="PIS14356.1"/>
    </source>
</evidence>
<dbReference type="Gene3D" id="3.40.50.2000">
    <property type="entry name" value="Glycogen Phosphorylase B"/>
    <property type="match status" value="2"/>
</dbReference>
<evidence type="ECO:0000259" key="2">
    <source>
        <dbReference type="Pfam" id="PF13439"/>
    </source>
</evidence>
<evidence type="ECO:0000313" key="4">
    <source>
        <dbReference type="Proteomes" id="UP000230775"/>
    </source>
</evidence>
<comment type="caution">
    <text evidence="3">The sequence shown here is derived from an EMBL/GenBank/DDBJ whole genome shotgun (WGS) entry which is preliminary data.</text>
</comment>
<dbReference type="Pfam" id="PF13692">
    <property type="entry name" value="Glyco_trans_1_4"/>
    <property type="match status" value="1"/>
</dbReference>
<dbReference type="CDD" id="cd03801">
    <property type="entry name" value="GT4_PimA-like"/>
    <property type="match status" value="1"/>
</dbReference>
<evidence type="ECO:0000256" key="1">
    <source>
        <dbReference type="ARBA" id="ARBA00022679"/>
    </source>
</evidence>
<dbReference type="Pfam" id="PF13439">
    <property type="entry name" value="Glyco_transf_4"/>
    <property type="match status" value="1"/>
</dbReference>
<dbReference type="Proteomes" id="UP000230775">
    <property type="component" value="Unassembled WGS sequence"/>
</dbReference>
<dbReference type="GO" id="GO:0009103">
    <property type="term" value="P:lipopolysaccharide biosynthetic process"/>
    <property type="evidence" value="ECO:0007669"/>
    <property type="project" value="TreeGrafter"/>
</dbReference>
<keyword evidence="1" id="KW-0808">Transferase</keyword>
<gene>
    <name evidence="3" type="ORF">COT64_03080</name>
</gene>
<protein>
    <recommendedName>
        <fullName evidence="2">Glycosyltransferase subfamily 4-like N-terminal domain-containing protein</fullName>
    </recommendedName>
</protein>